<evidence type="ECO:0000313" key="4">
    <source>
        <dbReference type="Proteomes" id="UP001154255"/>
    </source>
</evidence>
<protein>
    <recommendedName>
        <fullName evidence="1">DUF4377 domain-containing protein</fullName>
    </recommendedName>
</protein>
<keyword evidence="5" id="KW-1185">Reference proteome</keyword>
<evidence type="ECO:0000313" key="5">
    <source>
        <dbReference type="Proteomes" id="UP001154259"/>
    </source>
</evidence>
<dbReference type="EMBL" id="CAMXCS010000001">
    <property type="protein sequence ID" value="CAI3938539.1"/>
    <property type="molecule type" value="Genomic_DNA"/>
</dbReference>
<evidence type="ECO:0000313" key="2">
    <source>
        <dbReference type="EMBL" id="CAI3922558.1"/>
    </source>
</evidence>
<proteinExistence type="predicted"/>
<reference evidence="2" key="1">
    <citation type="submission" date="2022-10" db="EMBL/GenBank/DDBJ databases">
        <authorList>
            <person name="Botero Cardona J."/>
        </authorList>
    </citation>
    <scope>NUCLEOTIDE SEQUENCE</scope>
    <source>
        <strain evidence="2">LMG 31819</strain>
        <strain evidence="3">R-53529</strain>
    </source>
</reference>
<gene>
    <name evidence="3" type="ORF">R53529_LOCUS970</name>
    <name evidence="2" type="ORF">R53530_LOCUS131</name>
</gene>
<comment type="caution">
    <text evidence="2">The sequence shown here is derived from an EMBL/GenBank/DDBJ whole genome shotgun (WGS) entry which is preliminary data.</text>
</comment>
<sequence>MYKRFIFLWLPFAFMMLSACRNYYHPKYYTILLSQEIVPCRGWMGMMEKCMQVKDLSNKDQKKSEWEFLYNPIKGFIPEKGYIYQLYVKDTDRGRQIPTDSVGQYWTLVKIIHRQKMDVK</sequence>
<dbReference type="InterPro" id="IPR025485">
    <property type="entry name" value="DUF4377"/>
</dbReference>
<evidence type="ECO:0000259" key="1">
    <source>
        <dbReference type="Pfam" id="PF14302"/>
    </source>
</evidence>
<accession>A0A9W4TM71</accession>
<evidence type="ECO:0000313" key="3">
    <source>
        <dbReference type="EMBL" id="CAI3938539.1"/>
    </source>
</evidence>
<feature type="domain" description="DUF4377" evidence="1">
    <location>
        <begin position="35"/>
        <end position="113"/>
    </location>
</feature>
<organism evidence="2 4">
    <name type="scientific">Commensalibacter communis</name>
    <dbReference type="NCBI Taxonomy" id="2972786"/>
    <lineage>
        <taxon>Bacteria</taxon>
        <taxon>Pseudomonadati</taxon>
        <taxon>Pseudomonadota</taxon>
        <taxon>Alphaproteobacteria</taxon>
        <taxon>Acetobacterales</taxon>
        <taxon>Acetobacteraceae</taxon>
    </lineage>
</organism>
<dbReference type="Proteomes" id="UP001154255">
    <property type="component" value="Unassembled WGS sequence"/>
</dbReference>
<dbReference type="Pfam" id="PF14302">
    <property type="entry name" value="DUF4377"/>
    <property type="match status" value="1"/>
</dbReference>
<name>A0A9W4TM71_9PROT</name>
<dbReference type="Proteomes" id="UP001154259">
    <property type="component" value="Unassembled WGS sequence"/>
</dbReference>
<dbReference type="RefSeq" id="WP_271789386.1">
    <property type="nucleotide sequence ID" value="NZ_CAMXCL010000001.1"/>
</dbReference>
<dbReference type="EMBL" id="CAMXCM010000001">
    <property type="protein sequence ID" value="CAI3922558.1"/>
    <property type="molecule type" value="Genomic_DNA"/>
</dbReference>
<dbReference type="AlphaFoldDB" id="A0A9W4TM71"/>
<dbReference type="PROSITE" id="PS51257">
    <property type="entry name" value="PROKAR_LIPOPROTEIN"/>
    <property type="match status" value="1"/>
</dbReference>